<evidence type="ECO:0008006" key="3">
    <source>
        <dbReference type="Google" id="ProtNLM"/>
    </source>
</evidence>
<proteinExistence type="predicted"/>
<protein>
    <recommendedName>
        <fullName evidence="3">F-box domain-containing protein</fullName>
    </recommendedName>
</protein>
<dbReference type="AlphaFoldDB" id="A0A137NS91"/>
<dbReference type="InterPro" id="IPR032675">
    <property type="entry name" value="LRR_dom_sf"/>
</dbReference>
<dbReference type="SUPFAM" id="SSF81383">
    <property type="entry name" value="F-box domain"/>
    <property type="match status" value="1"/>
</dbReference>
<dbReference type="OrthoDB" id="423607at2759"/>
<gene>
    <name evidence="1" type="ORF">CONCODRAFT_12725</name>
</gene>
<dbReference type="PANTHER" id="PTHR38926:SF72">
    <property type="entry name" value="IM:7136021-RELATED"/>
    <property type="match status" value="1"/>
</dbReference>
<dbReference type="Gene3D" id="1.20.1280.50">
    <property type="match status" value="1"/>
</dbReference>
<name>A0A137NS91_CONC2</name>
<dbReference type="EMBL" id="KQ964842">
    <property type="protein sequence ID" value="KXN65621.1"/>
    <property type="molecule type" value="Genomic_DNA"/>
</dbReference>
<dbReference type="CDD" id="cd09917">
    <property type="entry name" value="F-box_SF"/>
    <property type="match status" value="1"/>
</dbReference>
<dbReference type="Proteomes" id="UP000070444">
    <property type="component" value="Unassembled WGS sequence"/>
</dbReference>
<dbReference type="Gene3D" id="3.80.10.10">
    <property type="entry name" value="Ribonuclease Inhibitor"/>
    <property type="match status" value="1"/>
</dbReference>
<keyword evidence="2" id="KW-1185">Reference proteome</keyword>
<evidence type="ECO:0000313" key="2">
    <source>
        <dbReference type="Proteomes" id="UP000070444"/>
    </source>
</evidence>
<evidence type="ECO:0000313" key="1">
    <source>
        <dbReference type="EMBL" id="KXN65621.1"/>
    </source>
</evidence>
<dbReference type="PANTHER" id="PTHR38926">
    <property type="entry name" value="F-BOX DOMAIN CONTAINING PROTEIN, EXPRESSED"/>
    <property type="match status" value="1"/>
</dbReference>
<reference evidence="1 2" key="1">
    <citation type="journal article" date="2015" name="Genome Biol. Evol.">
        <title>Phylogenomic analyses indicate that early fungi evolved digesting cell walls of algal ancestors of land plants.</title>
        <authorList>
            <person name="Chang Y."/>
            <person name="Wang S."/>
            <person name="Sekimoto S."/>
            <person name="Aerts A.L."/>
            <person name="Choi C."/>
            <person name="Clum A."/>
            <person name="LaButti K.M."/>
            <person name="Lindquist E.A."/>
            <person name="Yee Ngan C."/>
            <person name="Ohm R.A."/>
            <person name="Salamov A.A."/>
            <person name="Grigoriev I.V."/>
            <person name="Spatafora J.W."/>
            <person name="Berbee M.L."/>
        </authorList>
    </citation>
    <scope>NUCLEOTIDE SEQUENCE [LARGE SCALE GENOMIC DNA]</scope>
    <source>
        <strain evidence="1 2">NRRL 28638</strain>
    </source>
</reference>
<organism evidence="1 2">
    <name type="scientific">Conidiobolus coronatus (strain ATCC 28846 / CBS 209.66 / NRRL 28638)</name>
    <name type="common">Delacroixia coronata</name>
    <dbReference type="NCBI Taxonomy" id="796925"/>
    <lineage>
        <taxon>Eukaryota</taxon>
        <taxon>Fungi</taxon>
        <taxon>Fungi incertae sedis</taxon>
        <taxon>Zoopagomycota</taxon>
        <taxon>Entomophthoromycotina</taxon>
        <taxon>Entomophthoromycetes</taxon>
        <taxon>Entomophthorales</taxon>
        <taxon>Ancylistaceae</taxon>
        <taxon>Conidiobolus</taxon>
    </lineage>
</organism>
<accession>A0A137NS91</accession>
<dbReference type="SUPFAM" id="SSF52047">
    <property type="entry name" value="RNI-like"/>
    <property type="match status" value="1"/>
</dbReference>
<sequence>MIRILISAIEMIQSKEDLSSKLSISNKSKTIKESDKKEVKIKNEDNQQDECWNITDLLSNIFVYVDHKDLIEFNTVCKKWNYLTSPIIHKTIRLDSKPNGAGKSRYNRINNAVKIDADVVECISNNAKHAHLVKEFKFNYKLKPQRAVEVFETFRFIVNLTIEDCDMNQEQFLGMISPLTQLKELTIKCLRIKRIVYKGVYKEVVQLPPTLKKLKMKSIYLINNPELFIEAINSHSNLVEFTSNLYTSNEFLEPFYKHYPSLLNFEFNNNELQTLQSLFTVFEHNPQLVSLKLSLKCWSSELISNINSYLINLEELKLSENGSNDTDFIVKFSIPTKIKNLNLEWNKLSNCSLNSILQNCPHLEDLTLNRSKSYTLPVSKLSINLFKPHNIKRLNIICDNISGCEFDSLLVNFPHLNELSIKLPFEWKEAIKSIYEKCNNLERLNIYSSNQVSGQELDIFYQEFYESEFFTSNSKCKSTLKHLTLHEFKAHEAKSEYFKNFEMLKSIKYPNQRKVYHYSMPKKLKLIWIYGQVIRKFQKIIYKTMILNLKRLKFN</sequence>
<dbReference type="InterPro" id="IPR036047">
    <property type="entry name" value="F-box-like_dom_sf"/>
</dbReference>